<dbReference type="InterPro" id="IPR036419">
    <property type="entry name" value="Ribosomal_S3_C_sf"/>
</dbReference>
<name>D2EEG8_PARA4</name>
<dbReference type="PANTHER" id="PTHR11760">
    <property type="entry name" value="30S/40S RIBOSOMAL PROTEIN S3"/>
    <property type="match status" value="1"/>
</dbReference>
<evidence type="ECO:0000259" key="7">
    <source>
        <dbReference type="PROSITE" id="PS50823"/>
    </source>
</evidence>
<dbReference type="EMBL" id="GG730040">
    <property type="protein sequence ID" value="EEZ93186.1"/>
    <property type="molecule type" value="Genomic_DNA"/>
</dbReference>
<reference evidence="8 9" key="1">
    <citation type="journal article" date="2010" name="Proc. Natl. Acad. Sci. U.S.A.">
        <title>Enigmatic, ultrasmall, uncultivated Archaea.</title>
        <authorList>
            <person name="Baker B.J."/>
            <person name="Comolli L.R."/>
            <person name="Dick G.J."/>
            <person name="Hauser L.J."/>
            <person name="Hyatt D."/>
            <person name="Dill B.D."/>
            <person name="Land M.L."/>
            <person name="Verberkmoes N.C."/>
            <person name="Hettich R.L."/>
            <person name="Banfield J.F."/>
        </authorList>
    </citation>
    <scope>NUCLEOTIDE SEQUENCE [LARGE SCALE GENOMIC DNA]</scope>
</reference>
<dbReference type="GO" id="GO:0003735">
    <property type="term" value="F:structural constituent of ribosome"/>
    <property type="evidence" value="ECO:0007669"/>
    <property type="project" value="InterPro"/>
</dbReference>
<gene>
    <name evidence="8" type="ORF">BJBARM4_0108</name>
</gene>
<dbReference type="Proteomes" id="UP000009375">
    <property type="component" value="Unassembled WGS sequence"/>
</dbReference>
<dbReference type="GO" id="GO:0006412">
    <property type="term" value="P:translation"/>
    <property type="evidence" value="ECO:0007669"/>
    <property type="project" value="InterPro"/>
</dbReference>
<dbReference type="GO" id="GO:0022627">
    <property type="term" value="C:cytosolic small ribosomal subunit"/>
    <property type="evidence" value="ECO:0007669"/>
    <property type="project" value="TreeGrafter"/>
</dbReference>
<dbReference type="InterPro" id="IPR057258">
    <property type="entry name" value="Ribosomal_uS3"/>
</dbReference>
<keyword evidence="2 5" id="KW-0694">RNA-binding</keyword>
<evidence type="ECO:0000256" key="5">
    <source>
        <dbReference type="PROSITE-ProRule" id="PRU00118"/>
    </source>
</evidence>
<evidence type="ECO:0000256" key="1">
    <source>
        <dbReference type="ARBA" id="ARBA00010761"/>
    </source>
</evidence>
<evidence type="ECO:0000313" key="9">
    <source>
        <dbReference type="Proteomes" id="UP000009375"/>
    </source>
</evidence>
<dbReference type="Gene3D" id="3.30.1140.32">
    <property type="entry name" value="Ribosomal protein S3, C-terminal domain"/>
    <property type="match status" value="1"/>
</dbReference>
<dbReference type="InterPro" id="IPR001351">
    <property type="entry name" value="Ribosomal_uS3_C"/>
</dbReference>
<evidence type="ECO:0000256" key="2">
    <source>
        <dbReference type="ARBA" id="ARBA00022884"/>
    </source>
</evidence>
<dbReference type="GO" id="GO:0003723">
    <property type="term" value="F:RNA binding"/>
    <property type="evidence" value="ECO:0007669"/>
    <property type="project" value="UniProtKB-UniRule"/>
</dbReference>
<dbReference type="PANTHER" id="PTHR11760:SF32">
    <property type="entry name" value="SMALL RIBOSOMAL SUBUNIT PROTEIN US3"/>
    <property type="match status" value="1"/>
</dbReference>
<protein>
    <submittedName>
        <fullName evidence="8">KH type 2 domain protein</fullName>
    </submittedName>
</protein>
<dbReference type="SUPFAM" id="SSF54821">
    <property type="entry name" value="Ribosomal protein S3 C-terminal domain"/>
    <property type="match status" value="1"/>
</dbReference>
<evidence type="ECO:0000256" key="3">
    <source>
        <dbReference type="ARBA" id="ARBA00022980"/>
    </source>
</evidence>
<evidence type="ECO:0000256" key="4">
    <source>
        <dbReference type="ARBA" id="ARBA00023274"/>
    </source>
</evidence>
<comment type="similarity">
    <text evidence="1">Belongs to the universal ribosomal protein uS3 family.</text>
</comment>
<dbReference type="Gene3D" id="3.30.300.20">
    <property type="match status" value="1"/>
</dbReference>
<evidence type="ECO:0000256" key="6">
    <source>
        <dbReference type="SAM" id="MobiDB-lite"/>
    </source>
</evidence>
<dbReference type="InterPro" id="IPR015946">
    <property type="entry name" value="KH_dom-like_a/b"/>
</dbReference>
<accession>D2EEG8</accession>
<feature type="domain" description="KH type-2" evidence="7">
    <location>
        <begin position="16"/>
        <end position="85"/>
    </location>
</feature>
<feature type="region of interest" description="Disordered" evidence="6">
    <location>
        <begin position="196"/>
        <end position="223"/>
    </location>
</feature>
<feature type="compositionally biased region" description="Basic and acidic residues" evidence="6">
    <location>
        <begin position="211"/>
        <end position="223"/>
    </location>
</feature>
<dbReference type="SUPFAM" id="SSF54814">
    <property type="entry name" value="Prokaryotic type KH domain (KH-domain type II)"/>
    <property type="match status" value="1"/>
</dbReference>
<proteinExistence type="inferred from homology"/>
<keyword evidence="3" id="KW-0689">Ribosomal protein</keyword>
<dbReference type="InterPro" id="IPR009019">
    <property type="entry name" value="KH_sf_prok-type"/>
</dbReference>
<dbReference type="InterPro" id="IPR004044">
    <property type="entry name" value="KH_dom_type_2"/>
</dbReference>
<dbReference type="AlphaFoldDB" id="D2EEG8"/>
<organism evidence="8 9">
    <name type="scientific">Candidatus Parvarchaeum acidiphilum ARMAN-4</name>
    <dbReference type="NCBI Taxonomy" id="662760"/>
    <lineage>
        <taxon>Archaea</taxon>
        <taxon>Candidatus Parvarchaeota</taxon>
        <taxon>Candidatus Parvarchaeum</taxon>
    </lineage>
</organism>
<evidence type="ECO:0000313" key="8">
    <source>
        <dbReference type="EMBL" id="EEZ93186.1"/>
    </source>
</evidence>
<dbReference type="Pfam" id="PF00189">
    <property type="entry name" value="Ribosomal_S3_C"/>
    <property type="match status" value="1"/>
</dbReference>
<dbReference type="PROSITE" id="PS50823">
    <property type="entry name" value="KH_TYPE_2"/>
    <property type="match status" value="1"/>
</dbReference>
<sequence length="223" mass="24322">MLPKKIVANRVNDETAREYLFKKFSRFGISDIRIEKTPLGMKIVIKTPKPGAIITRANQILRESSKELGEYFNQESPRIEVEGSQDPNLDPAIVADSIAFKIAKYGPMKYKVVAHKAMDSIMSAGARGVEIEIGGVIKERAAHFKFRPTGSVMPKTGQVEFFGVRSAKKQLVLKRGSIGIKVTIVVPTENIGGVKINDGRKSEGLGNGTSENEHKEDAGAPAS</sequence>
<keyword evidence="4" id="KW-0687">Ribonucleoprotein</keyword>
<dbReference type="Pfam" id="PF07650">
    <property type="entry name" value="KH_2"/>
    <property type="match status" value="1"/>
</dbReference>